<sequence length="180" mass="19066">MNILSKGFRVALATVIVAFASHAQALLLGPGDADWTSNSTSNLNGTQVADIVGTSSILELYYKKDVDDGKESGSFTTSYNAAFSGDPNNALITYVGGASIICPECYLIVKNGKQPQYLFNLADWDGLESLDLQGFYPKKGAISNVAIWGKTGVSVPEPSALILMGLGLIGLGMARRRVAR</sequence>
<keyword evidence="1" id="KW-0732">Signal</keyword>
<evidence type="ECO:0000256" key="1">
    <source>
        <dbReference type="SAM" id="SignalP"/>
    </source>
</evidence>
<accession>A0A3N1NZX1</accession>
<name>A0A3N1NZX1_9GAMM</name>
<feature type="domain" description="Ice-binding protein C-terminal" evidence="2">
    <location>
        <begin position="154"/>
        <end position="176"/>
    </location>
</feature>
<feature type="chain" id="PRO_5018217841" evidence="1">
    <location>
        <begin position="26"/>
        <end position="180"/>
    </location>
</feature>
<dbReference type="RefSeq" id="WP_123638691.1">
    <property type="nucleotide sequence ID" value="NZ_RJUK01000001.1"/>
</dbReference>
<dbReference type="Pfam" id="PF07589">
    <property type="entry name" value="PEP-CTERM"/>
    <property type="match status" value="1"/>
</dbReference>
<evidence type="ECO:0000313" key="3">
    <source>
        <dbReference type="EMBL" id="ROQ21755.1"/>
    </source>
</evidence>
<dbReference type="AlphaFoldDB" id="A0A3N1NZX1"/>
<feature type="signal peptide" evidence="1">
    <location>
        <begin position="1"/>
        <end position="25"/>
    </location>
</feature>
<dbReference type="InterPro" id="IPR013424">
    <property type="entry name" value="Ice-binding_C"/>
</dbReference>
<dbReference type="Proteomes" id="UP000273643">
    <property type="component" value="Unassembled WGS sequence"/>
</dbReference>
<keyword evidence="4" id="KW-1185">Reference proteome</keyword>
<dbReference type="OrthoDB" id="9182121at2"/>
<protein>
    <submittedName>
        <fullName evidence="3">Putative secreted protein with PEP-CTERM sorting signal</fullName>
    </submittedName>
</protein>
<evidence type="ECO:0000259" key="2">
    <source>
        <dbReference type="Pfam" id="PF07589"/>
    </source>
</evidence>
<dbReference type="NCBIfam" id="TIGR02595">
    <property type="entry name" value="PEP_CTERM"/>
    <property type="match status" value="1"/>
</dbReference>
<dbReference type="EMBL" id="RJUK01000001">
    <property type="protein sequence ID" value="ROQ21755.1"/>
    <property type="molecule type" value="Genomic_DNA"/>
</dbReference>
<comment type="caution">
    <text evidence="3">The sequence shown here is derived from an EMBL/GenBank/DDBJ whole genome shotgun (WGS) entry which is preliminary data.</text>
</comment>
<organism evidence="3 4">
    <name type="scientific">Marinimicrobium koreense</name>
    <dbReference type="NCBI Taxonomy" id="306545"/>
    <lineage>
        <taxon>Bacteria</taxon>
        <taxon>Pseudomonadati</taxon>
        <taxon>Pseudomonadota</taxon>
        <taxon>Gammaproteobacteria</taxon>
        <taxon>Cellvibrionales</taxon>
        <taxon>Cellvibrionaceae</taxon>
        <taxon>Marinimicrobium</taxon>
    </lineage>
</organism>
<proteinExistence type="predicted"/>
<gene>
    <name evidence="3" type="ORF">EDC38_2382</name>
</gene>
<evidence type="ECO:0000313" key="4">
    <source>
        <dbReference type="Proteomes" id="UP000273643"/>
    </source>
</evidence>
<reference evidence="3 4" key="1">
    <citation type="submission" date="2018-11" db="EMBL/GenBank/DDBJ databases">
        <title>Genomic Encyclopedia of Type Strains, Phase IV (KMG-IV): sequencing the most valuable type-strain genomes for metagenomic binning, comparative biology and taxonomic classification.</title>
        <authorList>
            <person name="Goeker M."/>
        </authorList>
    </citation>
    <scope>NUCLEOTIDE SEQUENCE [LARGE SCALE GENOMIC DNA]</scope>
    <source>
        <strain evidence="3 4">DSM 16974</strain>
    </source>
</reference>